<protein>
    <submittedName>
        <fullName evidence="2">Uncharacterized protein</fullName>
    </submittedName>
</protein>
<evidence type="ECO:0000313" key="3">
    <source>
        <dbReference type="Proteomes" id="UP000219514"/>
    </source>
</evidence>
<keyword evidence="3" id="KW-1185">Reference proteome</keyword>
<proteinExistence type="predicted"/>
<dbReference type="RefSeq" id="WP_097205445.1">
    <property type="nucleotide sequence ID" value="NZ_JACHXB010000003.1"/>
</dbReference>
<evidence type="ECO:0000313" key="2">
    <source>
        <dbReference type="EMBL" id="SNX95492.1"/>
    </source>
</evidence>
<reference evidence="2 3" key="1">
    <citation type="submission" date="2017-09" db="EMBL/GenBank/DDBJ databases">
        <authorList>
            <person name="Ehlers B."/>
            <person name="Leendertz F.H."/>
        </authorList>
    </citation>
    <scope>NUCLEOTIDE SEQUENCE [LARGE SCALE GENOMIC DNA]</scope>
    <source>
        <strain evidence="2 3">DSM 46844</strain>
    </source>
</reference>
<dbReference type="EMBL" id="OBDO01000002">
    <property type="protein sequence ID" value="SNX95492.1"/>
    <property type="molecule type" value="Genomic_DNA"/>
</dbReference>
<organism evidence="2 3">
    <name type="scientific">Geodermatophilus sabuli</name>
    <dbReference type="NCBI Taxonomy" id="1564158"/>
    <lineage>
        <taxon>Bacteria</taxon>
        <taxon>Bacillati</taxon>
        <taxon>Actinomycetota</taxon>
        <taxon>Actinomycetes</taxon>
        <taxon>Geodermatophilales</taxon>
        <taxon>Geodermatophilaceae</taxon>
        <taxon>Geodermatophilus</taxon>
    </lineage>
</organism>
<dbReference type="Proteomes" id="UP000219514">
    <property type="component" value="Unassembled WGS sequence"/>
</dbReference>
<feature type="compositionally biased region" description="Low complexity" evidence="1">
    <location>
        <begin position="40"/>
        <end position="78"/>
    </location>
</feature>
<evidence type="ECO:0000256" key="1">
    <source>
        <dbReference type="SAM" id="MobiDB-lite"/>
    </source>
</evidence>
<accession>A0A285E8U2</accession>
<dbReference type="OrthoDB" id="5185638at2"/>
<dbReference type="AlphaFoldDB" id="A0A285E8U2"/>
<gene>
    <name evidence="2" type="ORF">SAMN06893097_102192</name>
</gene>
<feature type="region of interest" description="Disordered" evidence="1">
    <location>
        <begin position="37"/>
        <end position="103"/>
    </location>
</feature>
<name>A0A285E8U2_9ACTN</name>
<sequence length="300" mass="31619">MILWPAVTLLGFVVLACVVIALGTRSTARYEFERNRVQKQAQPAAVPAGAGQSPAGDRPAGRPAADRPAAPGRNGGAPVRQRRRERVAASHPAGKGLDRPSGWWLVDESEDQPAARVVAGPFPDRIEADWAALSGGLSDDVRAVYGVPRADGAVVRRQSPQERAWLAELGNQLDRLAEDWDELLTDTDALTTLLVEVAGAVVEAGLPLHDCAERSPAGGGSVGGVCLTPDPGRRGILVSWRQHDRMSLQQVRGAEADAAVQRTMNAAIAGVLAEMGFQVTPFGSTGCHLVTAVDRSALTP</sequence>